<dbReference type="InterPro" id="IPR002750">
    <property type="entry name" value="CobE/GbiG_C"/>
</dbReference>
<dbReference type="Gene3D" id="3.40.50.11220">
    <property type="match status" value="1"/>
</dbReference>
<sequence length="288" mass="30747">MGELAIITFPRSLVIAEKIQKFLGGEIIPYSKDAFKLAFEYDSIIAIMATGIAVRNIAPLIHDKWEDPAVVVIDCGMNFAIPILGGHHGGNELAKKLAGIGMAPVITTATEANGKVSVESIAQALGSRIANRESTKKVNTALLDMDIEILCIKGPKIVLVDDDVSVLKRYGLVVGIGANRGVSQNEVMEAVRSGLAEINACIDDVKYFASAMIKENEQGIIDAAASFGKELKFVSHELINSIKAPTHSKAKVLGLNGVCEPAALALSEEKKLLLKKRIYGNVTIAVAR</sequence>
<dbReference type="InterPro" id="IPR021744">
    <property type="entry name" value="CbiG_N"/>
</dbReference>
<evidence type="ECO:0000313" key="3">
    <source>
        <dbReference type="EMBL" id="SNQ60099.1"/>
    </source>
</evidence>
<reference evidence="4" key="1">
    <citation type="submission" date="2017-06" db="EMBL/GenBank/DDBJ databases">
        <authorList>
            <person name="Cremers G."/>
        </authorList>
    </citation>
    <scope>NUCLEOTIDE SEQUENCE [LARGE SCALE GENOMIC DNA]</scope>
</reference>
<dbReference type="InterPro" id="IPR036518">
    <property type="entry name" value="CobE/GbiG_C_sf"/>
</dbReference>
<dbReference type="SUPFAM" id="SSF159672">
    <property type="entry name" value="CbiG N-terminal domain-like"/>
    <property type="match status" value="1"/>
</dbReference>
<dbReference type="AlphaFoldDB" id="A0A284VLL2"/>
<dbReference type="Pfam" id="PF01890">
    <property type="entry name" value="CbiG_C"/>
    <property type="match status" value="1"/>
</dbReference>
<evidence type="ECO:0000259" key="2">
    <source>
        <dbReference type="Pfam" id="PF11760"/>
    </source>
</evidence>
<dbReference type="RefSeq" id="WP_179293818.1">
    <property type="nucleotide sequence ID" value="NZ_FZMP01000070.1"/>
</dbReference>
<dbReference type="SUPFAM" id="SSF159664">
    <property type="entry name" value="CobE/GbiG C-terminal domain-like"/>
    <property type="match status" value="1"/>
</dbReference>
<dbReference type="STRING" id="1392998.ANME2D_01842"/>
<evidence type="ECO:0000313" key="4">
    <source>
        <dbReference type="Proteomes" id="UP000218615"/>
    </source>
</evidence>
<name>A0A284VLL2_9EURY</name>
<dbReference type="OrthoDB" id="4722at2157"/>
<dbReference type="InterPro" id="IPR052553">
    <property type="entry name" value="CbiG_hydrolase"/>
</dbReference>
<dbReference type="Gene3D" id="3.30.420.180">
    <property type="entry name" value="CobE/GbiG C-terminal domain"/>
    <property type="match status" value="1"/>
</dbReference>
<proteinExistence type="predicted"/>
<dbReference type="PANTHER" id="PTHR37477:SF1">
    <property type="entry name" value="COBALT-PRECORRIN-5A HYDROLASE"/>
    <property type="match status" value="1"/>
</dbReference>
<feature type="domain" description="CobE/GbiG C-terminal" evidence="1">
    <location>
        <begin position="172"/>
        <end position="287"/>
    </location>
</feature>
<dbReference type="EMBL" id="FZMP01000070">
    <property type="protein sequence ID" value="SNQ60099.1"/>
    <property type="molecule type" value="Genomic_DNA"/>
</dbReference>
<keyword evidence="4" id="KW-1185">Reference proteome</keyword>
<protein>
    <submittedName>
        <fullName evidence="3">Cobalamin (Vitamin B12) biosynthesis CbiG protein</fullName>
    </submittedName>
</protein>
<dbReference type="Proteomes" id="UP000218615">
    <property type="component" value="Unassembled WGS sequence"/>
</dbReference>
<evidence type="ECO:0000259" key="1">
    <source>
        <dbReference type="Pfam" id="PF01890"/>
    </source>
</evidence>
<organism evidence="3 4">
    <name type="scientific">Candidatus Methanoperedens nitratireducens</name>
    <dbReference type="NCBI Taxonomy" id="1392998"/>
    <lineage>
        <taxon>Archaea</taxon>
        <taxon>Methanobacteriati</taxon>
        <taxon>Methanobacteriota</taxon>
        <taxon>Stenosarchaea group</taxon>
        <taxon>Methanomicrobia</taxon>
        <taxon>Methanosarcinales</taxon>
        <taxon>ANME-2 cluster</taxon>
        <taxon>Candidatus Methanoperedentaceae</taxon>
        <taxon>Candidatus Methanoperedens</taxon>
    </lineage>
</organism>
<dbReference type="PANTHER" id="PTHR37477">
    <property type="entry name" value="COBALT-PRECORRIN-5A HYDROLASE"/>
    <property type="match status" value="1"/>
</dbReference>
<dbReference type="NCBIfam" id="NF004465">
    <property type="entry name" value="PRK05788.1-3"/>
    <property type="match status" value="1"/>
</dbReference>
<dbReference type="Pfam" id="PF11760">
    <property type="entry name" value="CbiG_N"/>
    <property type="match status" value="1"/>
</dbReference>
<dbReference type="GO" id="GO:0009236">
    <property type="term" value="P:cobalamin biosynthetic process"/>
    <property type="evidence" value="ECO:0007669"/>
    <property type="project" value="InterPro"/>
</dbReference>
<feature type="domain" description="Cobalamin synthesis G N-terminal" evidence="2">
    <location>
        <begin position="40"/>
        <end position="111"/>
    </location>
</feature>
<dbReference type="InterPro" id="IPR038029">
    <property type="entry name" value="GbiG_N_sf"/>
</dbReference>
<gene>
    <name evidence="3" type="ORF">MNV_1610003</name>
</gene>
<accession>A0A284VLL2</accession>